<evidence type="ECO:0000256" key="3">
    <source>
        <dbReference type="ARBA" id="ARBA00022692"/>
    </source>
</evidence>
<dbReference type="PANTHER" id="PTHR11923:SF51">
    <property type="entry name" value="LYSOSOME MEMBRANE PROTEIN 2"/>
    <property type="match status" value="1"/>
</dbReference>
<evidence type="ECO:0000256" key="7">
    <source>
        <dbReference type="SAM" id="MobiDB-lite"/>
    </source>
</evidence>
<evidence type="ECO:0000313" key="9">
    <source>
        <dbReference type="Proteomes" id="UP000035680"/>
    </source>
</evidence>
<dbReference type="STRING" id="75913.A0A0K0F6G2"/>
<proteinExistence type="inferred from homology"/>
<keyword evidence="3 8" id="KW-0812">Transmembrane</keyword>
<comment type="subcellular location">
    <subcellularLocation>
        <location evidence="1">Membrane</location>
    </subcellularLocation>
</comment>
<reference evidence="9" key="1">
    <citation type="submission" date="2014-07" db="EMBL/GenBank/DDBJ databases">
        <authorList>
            <person name="Martin A.A"/>
            <person name="De Silva N."/>
        </authorList>
    </citation>
    <scope>NUCLEOTIDE SEQUENCE</scope>
</reference>
<feature type="transmembrane region" description="Helical" evidence="8">
    <location>
        <begin position="462"/>
        <end position="490"/>
    </location>
</feature>
<keyword evidence="5 8" id="KW-0472">Membrane</keyword>
<keyword evidence="6" id="KW-0325">Glycoprotein</keyword>
<protein>
    <submittedName>
        <fullName evidence="10">CD36 family</fullName>
    </submittedName>
</protein>
<dbReference type="AlphaFoldDB" id="A0A0K0F6G2"/>
<keyword evidence="9" id="KW-1185">Reference proteome</keyword>
<evidence type="ECO:0000256" key="8">
    <source>
        <dbReference type="SAM" id="Phobius"/>
    </source>
</evidence>
<evidence type="ECO:0000256" key="6">
    <source>
        <dbReference type="ARBA" id="ARBA00023180"/>
    </source>
</evidence>
<dbReference type="Pfam" id="PF01130">
    <property type="entry name" value="CD36"/>
    <property type="match status" value="1"/>
</dbReference>
<dbReference type="GO" id="GO:0005737">
    <property type="term" value="C:cytoplasm"/>
    <property type="evidence" value="ECO:0007669"/>
    <property type="project" value="TreeGrafter"/>
</dbReference>
<evidence type="ECO:0000256" key="5">
    <source>
        <dbReference type="ARBA" id="ARBA00023136"/>
    </source>
</evidence>
<evidence type="ECO:0000256" key="2">
    <source>
        <dbReference type="ARBA" id="ARBA00010532"/>
    </source>
</evidence>
<evidence type="ECO:0000313" key="10">
    <source>
        <dbReference type="WBParaSite" id="SVE_0440600.1"/>
    </source>
</evidence>
<accession>A0A0K0F6G2</accession>
<dbReference type="PANTHER" id="PTHR11923">
    <property type="entry name" value="SCAVENGER RECEPTOR CLASS B TYPE-1 SR-B1"/>
    <property type="match status" value="1"/>
</dbReference>
<name>A0A0K0F6G2_STRVS</name>
<reference evidence="10" key="2">
    <citation type="submission" date="2015-08" db="UniProtKB">
        <authorList>
            <consortium name="WormBaseParasite"/>
        </authorList>
    </citation>
    <scope>IDENTIFICATION</scope>
</reference>
<feature type="compositionally biased region" description="Low complexity" evidence="7">
    <location>
        <begin position="495"/>
        <end position="504"/>
    </location>
</feature>
<organism evidence="9 10">
    <name type="scientific">Strongyloides venezuelensis</name>
    <name type="common">Threadworm</name>
    <dbReference type="NCBI Taxonomy" id="75913"/>
    <lineage>
        <taxon>Eukaryota</taxon>
        <taxon>Metazoa</taxon>
        <taxon>Ecdysozoa</taxon>
        <taxon>Nematoda</taxon>
        <taxon>Chromadorea</taxon>
        <taxon>Rhabditida</taxon>
        <taxon>Tylenchina</taxon>
        <taxon>Panagrolaimomorpha</taxon>
        <taxon>Strongyloidoidea</taxon>
        <taxon>Strongyloididae</taxon>
        <taxon>Strongyloides</taxon>
    </lineage>
</organism>
<dbReference type="InterPro" id="IPR002159">
    <property type="entry name" value="CD36_fam"/>
</dbReference>
<dbReference type="GO" id="GO:0005044">
    <property type="term" value="F:scavenger receptor activity"/>
    <property type="evidence" value="ECO:0007669"/>
    <property type="project" value="TreeGrafter"/>
</dbReference>
<evidence type="ECO:0000256" key="1">
    <source>
        <dbReference type="ARBA" id="ARBA00004370"/>
    </source>
</evidence>
<dbReference type="PRINTS" id="PR01609">
    <property type="entry name" value="CD36FAMILY"/>
</dbReference>
<feature type="region of interest" description="Disordered" evidence="7">
    <location>
        <begin position="495"/>
        <end position="515"/>
    </location>
</feature>
<dbReference type="GO" id="GO:0016020">
    <property type="term" value="C:membrane"/>
    <property type="evidence" value="ECO:0007669"/>
    <property type="project" value="UniProtKB-SubCell"/>
</dbReference>
<comment type="similarity">
    <text evidence="2">Belongs to the CD36 family.</text>
</comment>
<feature type="transmembrane region" description="Helical" evidence="8">
    <location>
        <begin position="9"/>
        <end position="28"/>
    </location>
</feature>
<keyword evidence="4 8" id="KW-1133">Transmembrane helix</keyword>
<evidence type="ECO:0000256" key="4">
    <source>
        <dbReference type="ARBA" id="ARBA00022989"/>
    </source>
</evidence>
<dbReference type="WBParaSite" id="SVE_0440600.1">
    <property type="protein sequence ID" value="SVE_0440600.1"/>
    <property type="gene ID" value="SVE_0440600"/>
</dbReference>
<dbReference type="Proteomes" id="UP000035680">
    <property type="component" value="Unassembled WGS sequence"/>
</dbReference>
<sequence length="515" mass="59274">MISLNTSRIAVVIGVLLLCTGVPILYFVPNYINNVFAKMDYLGKNENGTFNEMTKSWQKPIYDMSLQFYFYSVQNPEDIFKKKAKPILKEVGPYYFNEKQEKRNIKFLENNTKIQYENHRFYFFNKTLSCKSCSLNDRVLIPSVAFQKIAQFSDRFFLRNIIDIFLKTENISPFINVTVGEALFEGYRDPLLHLICSQPLMSQICDIFKIYEKIGFFYNKNGTSDGVYVVDTGIADRSKLSNIYGWNGMFGKLNSTYWYGEEARSIRDTDGQLHPPNLDSSKPIVIFAGQACRSLTFDFLKKSNYRGVNSYVYSPMKSMLNMEEERRKGFCDPKTPRYFNSTDTQIEGCHPNGLMDASVCIPNSPKVYISPPHFTSCPVEMRNMFVGISNDTNDDMTYIELEPDTGVIIHVESRSQINLGMVNKIFQITSKQDNFIFPIFYMKESITMDSKTREQLMHGISFFSSIAIIIGIGCLFAACVVLTFGLWSYYKNKNSSESNSEYSNLVENERTETED</sequence>